<evidence type="ECO:0000256" key="2">
    <source>
        <dbReference type="ARBA" id="ARBA00009685"/>
    </source>
</evidence>
<evidence type="ECO:0000256" key="10">
    <source>
        <dbReference type="ARBA" id="ARBA00022958"/>
    </source>
</evidence>
<evidence type="ECO:0000256" key="5">
    <source>
        <dbReference type="ARBA" id="ARBA00022679"/>
    </source>
</evidence>
<dbReference type="EMBL" id="CP001670">
    <property type="protein sequence ID" value="AFZ81729.1"/>
    <property type="molecule type" value="Genomic_DNA"/>
</dbReference>
<evidence type="ECO:0000256" key="3">
    <source>
        <dbReference type="ARBA" id="ARBA00022490"/>
    </source>
</evidence>
<dbReference type="EC" id="2.5.1.6" evidence="11"/>
<comment type="pathway">
    <text evidence="1 11">Amino-acid biosynthesis; S-adenosyl-L-methionine biosynthesis; S-adenosyl-L-methionine from L-methionine: step 1/1.</text>
</comment>
<dbReference type="CDD" id="cd18079">
    <property type="entry name" value="S-AdoMet_synt"/>
    <property type="match status" value="1"/>
</dbReference>
<dbReference type="InterPro" id="IPR022630">
    <property type="entry name" value="S-AdoMet_synt_C"/>
</dbReference>
<feature type="domain" description="S-adenosylmethionine synthetase N-terminal" evidence="13">
    <location>
        <begin position="13"/>
        <end position="110"/>
    </location>
</feature>
<dbReference type="AlphaFoldDB" id="L0B3P8"/>
<evidence type="ECO:0000256" key="6">
    <source>
        <dbReference type="ARBA" id="ARBA00022723"/>
    </source>
</evidence>
<dbReference type="PROSITE" id="PS00376">
    <property type="entry name" value="ADOMET_SYNTHASE_1"/>
    <property type="match status" value="1"/>
</dbReference>
<evidence type="ECO:0000256" key="8">
    <source>
        <dbReference type="ARBA" id="ARBA00022840"/>
    </source>
</evidence>
<comment type="cofactor">
    <cofactor evidence="11">
        <name>Mg(2+)</name>
        <dbReference type="ChEBI" id="CHEBI:18420"/>
    </cofactor>
    <text evidence="11">Binds 2 magnesium ions per subunit. The magnesium ions interact primarily with the substrate.</text>
</comment>
<evidence type="ECO:0000256" key="4">
    <source>
        <dbReference type="ARBA" id="ARBA00022563"/>
    </source>
</evidence>
<sequence length="400" mass="44585">MITPKYIKQNTGNFLFTSESVNEGHPDKICDQISDAVLDACLEQDSESKVACEVCATKDCVMVFGEITTRANIDYQNVVRDVINNIGYTSEEYGLDYKSVQVIVKLKQQSHEIAQAVHVGKTIDQIGAGDQGIMFGYATDETPELMPLSHALATKLGERLSFVRKSKLLPYLRPDGKTQITVEYSQDASGHLEPKRVHTVLISTQHDPGVSREQLQKDLMEHVVSKVISPHFLDENTDYLLNPSGTFVHGGPACDAGLTGRKIIVDTYGGWGAHGGGCFSGKDCTKVDRSGAYYARWVAKSLVHNGFCKRALVQVSYSIGLVHPISLHVNSYGTCVLGYTERDLEKIVVRNFDFRVGYVIEQLELKRPIFRKTSTYGHFGKSDPDFLWEIPKDLSHEKFR</sequence>
<keyword evidence="7 11" id="KW-0547">Nucleotide-binding</keyword>
<reference evidence="16 17" key="1">
    <citation type="journal article" date="2012" name="BMC Genomics">
        <title>Comparative genomic analysis and phylogenetic position of Theileria equi.</title>
        <authorList>
            <person name="Kappmeyer L.S."/>
            <person name="Thiagarajan M."/>
            <person name="Herndon D.R."/>
            <person name="Ramsay J.D."/>
            <person name="Caler E."/>
            <person name="Djikeng A."/>
            <person name="Gillespie J.J."/>
            <person name="Lau A.O."/>
            <person name="Roalson E.H."/>
            <person name="Silva J.C."/>
            <person name="Silva M.G."/>
            <person name="Suarez C.E."/>
            <person name="Ueti M.W."/>
            <person name="Nene V.M."/>
            <person name="Mealey R.H."/>
            <person name="Knowles D.P."/>
            <person name="Brayton K.A."/>
        </authorList>
    </citation>
    <scope>NUCLEOTIDE SEQUENCE [LARGE SCALE GENOMIC DNA]</scope>
    <source>
        <strain evidence="16 17">WA</strain>
    </source>
</reference>
<accession>L0B3P8</accession>
<gene>
    <name evidence="16" type="ORF">BEWA_011470</name>
</gene>
<dbReference type="Gene3D" id="3.30.300.10">
    <property type="match status" value="3"/>
</dbReference>
<dbReference type="GO" id="GO:0006556">
    <property type="term" value="P:S-adenosylmethionine biosynthetic process"/>
    <property type="evidence" value="ECO:0007669"/>
    <property type="project" value="UniProtKB-UniPathway"/>
</dbReference>
<dbReference type="GO" id="GO:0005524">
    <property type="term" value="F:ATP binding"/>
    <property type="evidence" value="ECO:0007669"/>
    <property type="project" value="UniProtKB-KW"/>
</dbReference>
<evidence type="ECO:0000259" key="15">
    <source>
        <dbReference type="Pfam" id="PF02773"/>
    </source>
</evidence>
<evidence type="ECO:0000256" key="7">
    <source>
        <dbReference type="ARBA" id="ARBA00022741"/>
    </source>
</evidence>
<keyword evidence="8 11" id="KW-0067">ATP-binding</keyword>
<dbReference type="HAMAP" id="MF_00086">
    <property type="entry name" value="S_AdoMet_synth1"/>
    <property type="match status" value="1"/>
</dbReference>
<evidence type="ECO:0000256" key="12">
    <source>
        <dbReference type="RuleBase" id="RU004462"/>
    </source>
</evidence>
<keyword evidence="3" id="KW-0963">Cytoplasm</keyword>
<dbReference type="eggNOG" id="KOG1506">
    <property type="taxonomic scope" value="Eukaryota"/>
</dbReference>
<dbReference type="Pfam" id="PF02772">
    <property type="entry name" value="S-AdoMet_synt_M"/>
    <property type="match status" value="1"/>
</dbReference>
<dbReference type="UniPathway" id="UPA00315">
    <property type="reaction ID" value="UER00080"/>
</dbReference>
<name>L0B3P8_THEEQ</name>
<keyword evidence="4 11" id="KW-0554">One-carbon metabolism</keyword>
<evidence type="ECO:0000259" key="13">
    <source>
        <dbReference type="Pfam" id="PF00438"/>
    </source>
</evidence>
<dbReference type="FunFam" id="3.30.300.10:FF:000003">
    <property type="entry name" value="S-adenosylmethionine synthase"/>
    <property type="match status" value="1"/>
</dbReference>
<dbReference type="InterPro" id="IPR022631">
    <property type="entry name" value="ADOMET_SYNTHASE_CS"/>
</dbReference>
<keyword evidence="17" id="KW-1185">Reference proteome</keyword>
<feature type="domain" description="S-adenosylmethionine synthetase C-terminal" evidence="15">
    <location>
        <begin position="250"/>
        <end position="389"/>
    </location>
</feature>
<protein>
    <recommendedName>
        <fullName evidence="11">S-adenosylmethionine synthase</fullName>
        <ecNumber evidence="11">2.5.1.6</ecNumber>
    </recommendedName>
</protein>
<keyword evidence="5 11" id="KW-0808">Transferase</keyword>
<evidence type="ECO:0000256" key="9">
    <source>
        <dbReference type="ARBA" id="ARBA00022842"/>
    </source>
</evidence>
<evidence type="ECO:0000313" key="17">
    <source>
        <dbReference type="Proteomes" id="UP000031512"/>
    </source>
</evidence>
<dbReference type="Pfam" id="PF00438">
    <property type="entry name" value="S-AdoMet_synt_N"/>
    <property type="match status" value="1"/>
</dbReference>
<dbReference type="SUPFAM" id="SSF55973">
    <property type="entry name" value="S-adenosylmethionine synthetase"/>
    <property type="match status" value="3"/>
</dbReference>
<evidence type="ECO:0000256" key="1">
    <source>
        <dbReference type="ARBA" id="ARBA00005224"/>
    </source>
</evidence>
<evidence type="ECO:0000313" key="16">
    <source>
        <dbReference type="EMBL" id="AFZ81729.1"/>
    </source>
</evidence>
<dbReference type="RefSeq" id="XP_004831395.1">
    <property type="nucleotide sequence ID" value="XM_004831338.1"/>
</dbReference>
<dbReference type="STRING" id="1537102.L0B3P8"/>
<dbReference type="Proteomes" id="UP000031512">
    <property type="component" value="Chromosome 3"/>
</dbReference>
<dbReference type="InterPro" id="IPR002133">
    <property type="entry name" value="S-AdoMet_synthetase"/>
</dbReference>
<keyword evidence="9 11" id="KW-0460">Magnesium</keyword>
<dbReference type="GO" id="GO:0046872">
    <property type="term" value="F:metal ion binding"/>
    <property type="evidence" value="ECO:0007669"/>
    <property type="project" value="UniProtKB-KW"/>
</dbReference>
<dbReference type="PIRSF" id="PIRSF000497">
    <property type="entry name" value="MAT"/>
    <property type="match status" value="1"/>
</dbReference>
<dbReference type="GO" id="GO:0006730">
    <property type="term" value="P:one-carbon metabolic process"/>
    <property type="evidence" value="ECO:0007669"/>
    <property type="project" value="UniProtKB-KW"/>
</dbReference>
<dbReference type="OrthoDB" id="5852090at2759"/>
<dbReference type="GO" id="GO:0004478">
    <property type="term" value="F:methionine adenosyltransferase activity"/>
    <property type="evidence" value="ECO:0007669"/>
    <property type="project" value="UniProtKB-EC"/>
</dbReference>
<dbReference type="NCBIfam" id="TIGR01034">
    <property type="entry name" value="metK"/>
    <property type="match status" value="1"/>
</dbReference>
<evidence type="ECO:0000256" key="11">
    <source>
        <dbReference type="RuleBase" id="RU000541"/>
    </source>
</evidence>
<dbReference type="VEuPathDB" id="PiroplasmaDB:BEWA_011470"/>
<comment type="cofactor">
    <cofactor evidence="11">
        <name>K(+)</name>
        <dbReference type="ChEBI" id="CHEBI:29103"/>
    </cofactor>
    <text evidence="11">Binds 1 potassium ion per subunit. The potassium ion interacts primarily with the substrate.</text>
</comment>
<comment type="function">
    <text evidence="11">Catalyzes the formation of S-adenosylmethionine from methionine and ATP.</text>
</comment>
<dbReference type="Pfam" id="PF02773">
    <property type="entry name" value="S-AdoMet_synt_C"/>
    <property type="match status" value="1"/>
</dbReference>
<keyword evidence="6 11" id="KW-0479">Metal-binding</keyword>
<comment type="similarity">
    <text evidence="2 12">Belongs to the AdoMet synthase family.</text>
</comment>
<proteinExistence type="inferred from homology"/>
<evidence type="ECO:0000259" key="14">
    <source>
        <dbReference type="Pfam" id="PF02772"/>
    </source>
</evidence>
<dbReference type="InterPro" id="IPR022629">
    <property type="entry name" value="S-AdoMet_synt_central"/>
</dbReference>
<dbReference type="PANTHER" id="PTHR11964">
    <property type="entry name" value="S-ADENOSYLMETHIONINE SYNTHETASE"/>
    <property type="match status" value="1"/>
</dbReference>
<dbReference type="PROSITE" id="PS00377">
    <property type="entry name" value="ADOMET_SYNTHASE_2"/>
    <property type="match status" value="1"/>
</dbReference>
<dbReference type="InterPro" id="IPR022636">
    <property type="entry name" value="S-AdoMet_synthetase_sfam"/>
</dbReference>
<dbReference type="FunFam" id="3.30.300.10:FF:000011">
    <property type="entry name" value="S-adenosylmethionine synthase"/>
    <property type="match status" value="1"/>
</dbReference>
<keyword evidence="10 11" id="KW-0630">Potassium</keyword>
<dbReference type="InterPro" id="IPR022628">
    <property type="entry name" value="S-AdoMet_synt_N"/>
</dbReference>
<dbReference type="GeneID" id="15805342"/>
<dbReference type="KEGG" id="beq:BEWA_011470"/>
<organism evidence="16 17">
    <name type="scientific">Theileria equi strain WA</name>
    <dbReference type="NCBI Taxonomy" id="1537102"/>
    <lineage>
        <taxon>Eukaryota</taxon>
        <taxon>Sar</taxon>
        <taxon>Alveolata</taxon>
        <taxon>Apicomplexa</taxon>
        <taxon>Aconoidasida</taxon>
        <taxon>Piroplasmida</taxon>
        <taxon>Theileriidae</taxon>
        <taxon>Theileria</taxon>
    </lineage>
</organism>
<feature type="domain" description="S-adenosylmethionine synthetase central" evidence="14">
    <location>
        <begin position="125"/>
        <end position="247"/>
    </location>
</feature>
<comment type="catalytic activity">
    <reaction evidence="11">
        <text>L-methionine + ATP + H2O = S-adenosyl-L-methionine + phosphate + diphosphate</text>
        <dbReference type="Rhea" id="RHEA:21080"/>
        <dbReference type="ChEBI" id="CHEBI:15377"/>
        <dbReference type="ChEBI" id="CHEBI:30616"/>
        <dbReference type="ChEBI" id="CHEBI:33019"/>
        <dbReference type="ChEBI" id="CHEBI:43474"/>
        <dbReference type="ChEBI" id="CHEBI:57844"/>
        <dbReference type="ChEBI" id="CHEBI:59789"/>
        <dbReference type="EC" id="2.5.1.6"/>
    </reaction>
</comment>